<dbReference type="OMA" id="VVCAWAF"/>
<feature type="transmembrane region" description="Helical" evidence="8">
    <location>
        <begin position="172"/>
        <end position="191"/>
    </location>
</feature>
<evidence type="ECO:0000256" key="1">
    <source>
        <dbReference type="ARBA" id="ARBA00004141"/>
    </source>
</evidence>
<keyword evidence="4 8" id="KW-0812">Transmembrane</keyword>
<feature type="transmembrane region" description="Helical" evidence="8">
    <location>
        <begin position="30"/>
        <end position="51"/>
    </location>
</feature>
<dbReference type="VEuPathDB" id="FungiDB:MSYG_2515"/>
<evidence type="ECO:0000256" key="7">
    <source>
        <dbReference type="SAM" id="MobiDB-lite"/>
    </source>
</evidence>
<feature type="domain" description="CSC1/OSCA1-like cytosolic" evidence="11">
    <location>
        <begin position="216"/>
        <end position="378"/>
    </location>
</feature>
<evidence type="ECO:0000256" key="6">
    <source>
        <dbReference type="ARBA" id="ARBA00023136"/>
    </source>
</evidence>
<feature type="domain" description="CSC1/OSCA1-like 7TM region" evidence="9">
    <location>
        <begin position="390"/>
        <end position="671"/>
    </location>
</feature>
<name>A0A1M8A6T7_MALS4</name>
<evidence type="ECO:0000256" key="2">
    <source>
        <dbReference type="ARBA" id="ARBA00007779"/>
    </source>
</evidence>
<feature type="compositionally biased region" description="Polar residues" evidence="7">
    <location>
        <begin position="920"/>
        <end position="932"/>
    </location>
</feature>
<accession>A0A1M8A6T7</accession>
<feature type="transmembrane region" description="Helical" evidence="8">
    <location>
        <begin position="615"/>
        <end position="631"/>
    </location>
</feature>
<evidence type="ECO:0000259" key="10">
    <source>
        <dbReference type="Pfam" id="PF13967"/>
    </source>
</evidence>
<dbReference type="AlphaFoldDB" id="A0A1M8A6T7"/>
<comment type="similarity">
    <text evidence="2">Belongs to the CSC1 (TC 1.A.17) family.</text>
</comment>
<evidence type="ECO:0000259" key="9">
    <source>
        <dbReference type="Pfam" id="PF02714"/>
    </source>
</evidence>
<dbReference type="Pfam" id="PF14703">
    <property type="entry name" value="PHM7_cyt"/>
    <property type="match status" value="1"/>
</dbReference>
<gene>
    <name evidence="12" type="ORF">MSYG_2515</name>
</gene>
<evidence type="ECO:0000256" key="3">
    <source>
        <dbReference type="ARBA" id="ARBA00022448"/>
    </source>
</evidence>
<evidence type="ECO:0000256" key="5">
    <source>
        <dbReference type="ARBA" id="ARBA00022989"/>
    </source>
</evidence>
<evidence type="ECO:0000313" key="12">
    <source>
        <dbReference type="EMBL" id="SHO78173.1"/>
    </source>
</evidence>
<protein>
    <submittedName>
        <fullName evidence="12">Similar to S.cerevisiae protein CSC1 (Calcium permeable gated cation channel)</fullName>
    </submittedName>
</protein>
<dbReference type="Pfam" id="PF13967">
    <property type="entry name" value="RSN1_TM"/>
    <property type="match status" value="1"/>
</dbReference>
<feature type="transmembrane region" description="Helical" evidence="8">
    <location>
        <begin position="434"/>
        <end position="455"/>
    </location>
</feature>
<comment type="subcellular location">
    <subcellularLocation>
        <location evidence="1">Membrane</location>
        <topology evidence="1">Multi-pass membrane protein</topology>
    </subcellularLocation>
</comment>
<evidence type="ECO:0000259" key="11">
    <source>
        <dbReference type="Pfam" id="PF14703"/>
    </source>
</evidence>
<evidence type="ECO:0000256" key="8">
    <source>
        <dbReference type="SAM" id="Phobius"/>
    </source>
</evidence>
<dbReference type="GO" id="GO:0005227">
    <property type="term" value="F:calcium-activated cation channel activity"/>
    <property type="evidence" value="ECO:0007669"/>
    <property type="project" value="InterPro"/>
</dbReference>
<dbReference type="InterPro" id="IPR045122">
    <property type="entry name" value="Csc1-like"/>
</dbReference>
<feature type="transmembrane region" description="Helical" evidence="8">
    <location>
        <begin position="652"/>
        <end position="672"/>
    </location>
</feature>
<dbReference type="PANTHER" id="PTHR13018:SF149">
    <property type="entry name" value="DOMAIN PROTEIN, PUTATIVE (AFU_ORTHOLOGUE AFUA_3G11660)-RELATED"/>
    <property type="match status" value="1"/>
</dbReference>
<keyword evidence="6 8" id="KW-0472">Membrane</keyword>
<keyword evidence="3" id="KW-0813">Transport</keyword>
<dbReference type="OrthoDB" id="2150324at2759"/>
<keyword evidence="13" id="KW-1185">Reference proteome</keyword>
<dbReference type="PANTHER" id="PTHR13018">
    <property type="entry name" value="PROBABLE MEMBRANE PROTEIN DUF221-RELATED"/>
    <property type="match status" value="1"/>
</dbReference>
<dbReference type="Proteomes" id="UP000186303">
    <property type="component" value="Chromosome 4"/>
</dbReference>
<organism evidence="12 13">
    <name type="scientific">Malassezia sympodialis (strain ATCC 42132)</name>
    <name type="common">Atopic eczema-associated yeast</name>
    <dbReference type="NCBI Taxonomy" id="1230383"/>
    <lineage>
        <taxon>Eukaryota</taxon>
        <taxon>Fungi</taxon>
        <taxon>Dikarya</taxon>
        <taxon>Basidiomycota</taxon>
        <taxon>Ustilaginomycotina</taxon>
        <taxon>Malasseziomycetes</taxon>
        <taxon>Malasseziales</taxon>
        <taxon>Malasseziaceae</taxon>
        <taxon>Malassezia</taxon>
    </lineage>
</organism>
<feature type="transmembrane region" description="Helical" evidence="8">
    <location>
        <begin position="476"/>
        <end position="501"/>
    </location>
</feature>
<feature type="transmembrane region" description="Helical" evidence="8">
    <location>
        <begin position="678"/>
        <end position="698"/>
    </location>
</feature>
<evidence type="ECO:0000256" key="4">
    <source>
        <dbReference type="ARBA" id="ARBA00022692"/>
    </source>
</evidence>
<evidence type="ECO:0000313" key="13">
    <source>
        <dbReference type="Proteomes" id="UP000186303"/>
    </source>
</evidence>
<dbReference type="InterPro" id="IPR027815">
    <property type="entry name" value="CSC1/OSCA1-like_cyt"/>
</dbReference>
<feature type="region of interest" description="Disordered" evidence="7">
    <location>
        <begin position="919"/>
        <end position="941"/>
    </location>
</feature>
<dbReference type="GO" id="GO:0005886">
    <property type="term" value="C:plasma membrane"/>
    <property type="evidence" value="ECO:0007669"/>
    <property type="project" value="TreeGrafter"/>
</dbReference>
<feature type="transmembrane region" description="Helical" evidence="8">
    <location>
        <begin position="104"/>
        <end position="128"/>
    </location>
</feature>
<reference evidence="13" key="1">
    <citation type="journal article" date="2017" name="Nucleic Acids Res.">
        <title>Proteogenomics produces comprehensive and highly accurate protein-coding gene annotation in a complete genome assembly of Malassezia sympodialis.</title>
        <authorList>
            <person name="Zhu Y."/>
            <person name="Engstroem P.G."/>
            <person name="Tellgren-Roth C."/>
            <person name="Baudo C.D."/>
            <person name="Kennell J.C."/>
            <person name="Sun S."/>
            <person name="Billmyre R.B."/>
            <person name="Schroeder M.S."/>
            <person name="Andersson A."/>
            <person name="Holm T."/>
            <person name="Sigurgeirsson B."/>
            <person name="Wu G."/>
            <person name="Sankaranarayanan S.R."/>
            <person name="Siddharthan R."/>
            <person name="Sanyal K."/>
            <person name="Lundeberg J."/>
            <person name="Nystedt B."/>
            <person name="Boekhout T."/>
            <person name="Dawson T.L. Jr."/>
            <person name="Heitman J."/>
            <person name="Scheynius A."/>
            <person name="Lehtioe J."/>
        </authorList>
    </citation>
    <scope>NUCLEOTIDE SEQUENCE [LARGE SCALE GENOMIC DNA]</scope>
    <source>
        <strain evidence="13">ATCC 42132</strain>
    </source>
</reference>
<feature type="transmembrane region" description="Helical" evidence="8">
    <location>
        <begin position="391"/>
        <end position="414"/>
    </location>
</feature>
<keyword evidence="5 8" id="KW-1133">Transmembrane helix</keyword>
<proteinExistence type="inferred from homology"/>
<dbReference type="InterPro" id="IPR032880">
    <property type="entry name" value="CSC1/OSCA1-like_N"/>
</dbReference>
<dbReference type="Pfam" id="PF02714">
    <property type="entry name" value="RSN1_7TM"/>
    <property type="match status" value="1"/>
</dbReference>
<feature type="transmembrane region" description="Helical" evidence="8">
    <location>
        <begin position="543"/>
        <end position="569"/>
    </location>
</feature>
<feature type="transmembrane region" description="Helical" evidence="8">
    <location>
        <begin position="590"/>
        <end position="609"/>
    </location>
</feature>
<dbReference type="EMBL" id="LT671824">
    <property type="protein sequence ID" value="SHO78173.1"/>
    <property type="molecule type" value="Genomic_DNA"/>
</dbReference>
<feature type="domain" description="CSC1/OSCA1-like N-terminal transmembrane" evidence="10">
    <location>
        <begin position="34"/>
        <end position="192"/>
    </location>
</feature>
<sequence>MGTGLKRDSATDIIKQFETSSSQRRSLSSVGIFLAVALVAGIATICVFFACRRWNRTLYAPKSRMIAPQALGALTRMTPWGWIRNVYQWRADDILKMTGTDALVFLEFVRLMSISLTVIAIPMCLVLVPVDATYTSPSDESVPQSNSASGRSSQTHDKLLYATIGHVDGPRLWAHVTFGYLATVAILGLIYRSYQKVIRLRQEYFGSNEYQGSYFSRTLMLTDISPDIVTDAALRESLELANSLYKFSEVQLGLSMNNLPTLLSQHKDIVLKLERALDKTLRSHLQNRPLISPDKEWYRCSGTRVDAIDYYTKELRNLEHQIISARSESEVTLPETYGFASLPNVFIAHSAAHHYSKLKPKDFSVRLAPRPSDIIWSNLTMSSLERQKSRWFARALLLLLFLLNTIPLILAALVSNLEAFASISSFIDRWQHSISFAALTGIVPPLISLTASLILPQIMRKIIIYRGVRTRQSRDLHLTTQYFIFLVLTQFVLFSLISVFLDLALMIKSAIDNNQAATEAVADIITGILAAITHRFQLLSSYWMTWIVLRGYLLLFELAQIRRLVFLLLNRYILPHTPRDIWMFKKPQSFSYWMAYAELLLLTAVGLIYAPLAPIVTAFSAGVFILALIVYKNQLYYVCFTKSETGGRLWSVVVKCLLTLVACMQIILALVVGLLQNWIKAITCIPPVLFVVAFALFCHFKLEPNFRWYTPAAISIDKMQKIVSHSDHQRLERQFGNPFLHQPLSRPIVRAQYMDLVGQLYQGPVISSKYTTEDLLSIPHSTLLPLSATVSTDANTMDDDSVLNCDISRHSLDEAIEMESLYPSLNSNDMDQKVFLNNQNADCLYCDSTEKNHVSDPSCSGLIPPDASTNDSAAESLLPKQYLPPLDSILTDDASLSKDSLPSAGSELDVVNEYVYVPPTENTLSRPTSSRQYRPLPTPPK</sequence>
<dbReference type="InterPro" id="IPR003864">
    <property type="entry name" value="CSC1/OSCA1-like_7TM"/>
</dbReference>